<name>A0AAW2ZMX0_9EUKA</name>
<dbReference type="PANTHER" id="PTHR28559">
    <property type="entry name" value="DNA REPAIR PROTEIN XRCC4"/>
    <property type="match status" value="1"/>
</dbReference>
<evidence type="ECO:0000256" key="2">
    <source>
        <dbReference type="ARBA" id="ARBA00022763"/>
    </source>
</evidence>
<keyword evidence="3" id="KW-0234">DNA repair</keyword>
<dbReference type="InterPro" id="IPR014751">
    <property type="entry name" value="XRCC4-like_C"/>
</dbReference>
<dbReference type="GO" id="GO:0006303">
    <property type="term" value="P:double-strand break repair via nonhomologous end joining"/>
    <property type="evidence" value="ECO:0007669"/>
    <property type="project" value="TreeGrafter"/>
</dbReference>
<evidence type="ECO:0000256" key="1">
    <source>
        <dbReference type="ARBA" id="ARBA00004123"/>
    </source>
</evidence>
<dbReference type="Gene3D" id="1.20.5.370">
    <property type="match status" value="1"/>
</dbReference>
<dbReference type="InterPro" id="IPR038051">
    <property type="entry name" value="XRCC4-like_N_sf"/>
</dbReference>
<feature type="region of interest" description="Disordered" evidence="6">
    <location>
        <begin position="212"/>
        <end position="249"/>
    </location>
</feature>
<dbReference type="EMBL" id="JAOPGA020001662">
    <property type="protein sequence ID" value="KAL0490298.1"/>
    <property type="molecule type" value="Genomic_DNA"/>
</dbReference>
<dbReference type="InterPro" id="IPR053961">
    <property type="entry name" value="XRCC4_N"/>
</dbReference>
<dbReference type="PANTHER" id="PTHR28559:SF1">
    <property type="entry name" value="DNA REPAIR PROTEIN XRCC4"/>
    <property type="match status" value="1"/>
</dbReference>
<keyword evidence="2" id="KW-0227">DNA damage</keyword>
<keyword evidence="10" id="KW-1185">Reference proteome</keyword>
<proteinExistence type="predicted"/>
<evidence type="ECO:0000259" key="8">
    <source>
        <dbReference type="Pfam" id="PF21924"/>
    </source>
</evidence>
<protein>
    <submittedName>
        <fullName evidence="9">DNA repair protein XRCC4</fullName>
    </submittedName>
</protein>
<dbReference type="GO" id="GO:0003677">
    <property type="term" value="F:DNA binding"/>
    <property type="evidence" value="ECO:0007669"/>
    <property type="project" value="InterPro"/>
</dbReference>
<dbReference type="InterPro" id="IPR053962">
    <property type="entry name" value="XRCC4_CC"/>
</dbReference>
<comment type="subcellular location">
    <subcellularLocation>
        <location evidence="1">Nucleus</location>
    </subcellularLocation>
</comment>
<dbReference type="GO" id="GO:0032807">
    <property type="term" value="C:DNA ligase IV complex"/>
    <property type="evidence" value="ECO:0007669"/>
    <property type="project" value="TreeGrafter"/>
</dbReference>
<reference evidence="9 10" key="1">
    <citation type="submission" date="2024-03" db="EMBL/GenBank/DDBJ databases">
        <title>The Acrasis kona genome and developmental transcriptomes reveal deep origins of eukaryotic multicellular pathways.</title>
        <authorList>
            <person name="Sheikh S."/>
            <person name="Fu C.-J."/>
            <person name="Brown M.W."/>
            <person name="Baldauf S.L."/>
        </authorList>
    </citation>
    <scope>NUCLEOTIDE SEQUENCE [LARGE SCALE GENOMIC DNA]</scope>
    <source>
        <strain evidence="9 10">ATCC MYA-3509</strain>
    </source>
</reference>
<dbReference type="GO" id="GO:0010165">
    <property type="term" value="P:response to X-ray"/>
    <property type="evidence" value="ECO:0007669"/>
    <property type="project" value="TreeGrafter"/>
</dbReference>
<evidence type="ECO:0000256" key="6">
    <source>
        <dbReference type="SAM" id="MobiDB-lite"/>
    </source>
</evidence>
<evidence type="ECO:0000313" key="10">
    <source>
        <dbReference type="Proteomes" id="UP001431209"/>
    </source>
</evidence>
<dbReference type="InterPro" id="IPR010585">
    <property type="entry name" value="DNA_repair_prot_XRCC4"/>
</dbReference>
<dbReference type="GO" id="GO:0005958">
    <property type="term" value="C:DNA-dependent protein kinase-DNA ligase 4 complex"/>
    <property type="evidence" value="ECO:0007669"/>
    <property type="project" value="TreeGrafter"/>
</dbReference>
<evidence type="ECO:0000256" key="5">
    <source>
        <dbReference type="SAM" id="Coils"/>
    </source>
</evidence>
<keyword evidence="4" id="KW-0539">Nucleus</keyword>
<dbReference type="Proteomes" id="UP001431209">
    <property type="component" value="Unassembled WGS sequence"/>
</dbReference>
<evidence type="ECO:0000313" key="9">
    <source>
        <dbReference type="EMBL" id="KAL0490298.1"/>
    </source>
</evidence>
<keyword evidence="5" id="KW-0175">Coiled coil</keyword>
<feature type="coiled-coil region" evidence="5">
    <location>
        <begin position="171"/>
        <end position="212"/>
    </location>
</feature>
<organism evidence="9 10">
    <name type="scientific">Acrasis kona</name>
    <dbReference type="NCBI Taxonomy" id="1008807"/>
    <lineage>
        <taxon>Eukaryota</taxon>
        <taxon>Discoba</taxon>
        <taxon>Heterolobosea</taxon>
        <taxon>Tetramitia</taxon>
        <taxon>Eutetramitia</taxon>
        <taxon>Acrasidae</taxon>
        <taxon>Acrasis</taxon>
    </lineage>
</organism>
<feature type="domain" description="XRCC4 coiled-coil" evidence="8">
    <location>
        <begin position="124"/>
        <end position="187"/>
    </location>
</feature>
<sequence length="261" mass="30392">MVGSIDEFTIDGKSFIIKCNFQEDDSEDWTLDLTVSDGSKVWFKRASFEEIKTNKVSIDRYSELLKESLVKCDKESKKYVYSIRNEGDNITLLVKFILKQSGQFTAAEIPLNRVEQSASANMHIFSELLNRVNSLEQKNIKLAERANERDEAISLSKQCVIEKDNLESIMYSQFLRVLNEKKDKIRDVENKMKKLKDERELLRSKIKTLEERPEVRDVTSTSNVEKTPPHKRKSEYVTPHKRRNAKSMDAEDLLDDLLNDF</sequence>
<evidence type="ECO:0000259" key="7">
    <source>
        <dbReference type="Pfam" id="PF06632"/>
    </source>
</evidence>
<gene>
    <name evidence="9" type="ORF">AKO1_009466</name>
</gene>
<feature type="compositionally biased region" description="Basic residues" evidence="6">
    <location>
        <begin position="229"/>
        <end position="245"/>
    </location>
</feature>
<dbReference type="SUPFAM" id="SSF58022">
    <property type="entry name" value="XRCC4, C-terminal oligomerization domain"/>
    <property type="match status" value="1"/>
</dbReference>
<dbReference type="Pfam" id="PF06632">
    <property type="entry name" value="XRCC4"/>
    <property type="match status" value="1"/>
</dbReference>
<feature type="domain" description="XRCC4 N-terminal" evidence="7">
    <location>
        <begin position="15"/>
        <end position="110"/>
    </location>
</feature>
<evidence type="ECO:0000256" key="4">
    <source>
        <dbReference type="ARBA" id="ARBA00023242"/>
    </source>
</evidence>
<comment type="caution">
    <text evidence="9">The sequence shown here is derived from an EMBL/GenBank/DDBJ whole genome shotgun (WGS) entry which is preliminary data.</text>
</comment>
<dbReference type="GO" id="GO:0006310">
    <property type="term" value="P:DNA recombination"/>
    <property type="evidence" value="ECO:0007669"/>
    <property type="project" value="InterPro"/>
</dbReference>
<evidence type="ECO:0000256" key="3">
    <source>
        <dbReference type="ARBA" id="ARBA00023204"/>
    </source>
</evidence>
<accession>A0AAW2ZMX0</accession>
<dbReference type="Pfam" id="PF21924">
    <property type="entry name" value="XRCC4_CC"/>
    <property type="match status" value="1"/>
</dbReference>
<dbReference type="Gene3D" id="2.170.210.10">
    <property type="entry name" value="DNA double-strand break repair and VJ recombination XRCC4, N-terminal"/>
    <property type="match status" value="1"/>
</dbReference>
<dbReference type="AlphaFoldDB" id="A0AAW2ZMX0"/>